<keyword evidence="2" id="KW-1185">Reference proteome</keyword>
<protein>
    <submittedName>
        <fullName evidence="1">Uncharacterized protein</fullName>
    </submittedName>
</protein>
<accession>A0A4Y2V0K4</accession>
<sequence>MQNTLKTDLVSCKHLQLYNFNPLTPRSCLGRSKIFPLGEGRSQAVWIPFGVRFLRSTGDKARWSNYHLQTTAPFRDHRGRVIAGGGVKQYTLVGRRVQFAII</sequence>
<dbReference type="AlphaFoldDB" id="A0A4Y2V0K4"/>
<proteinExistence type="predicted"/>
<gene>
    <name evidence="1" type="ORF">AVEN_230103_1</name>
</gene>
<reference evidence="1 2" key="1">
    <citation type="journal article" date="2019" name="Sci. Rep.">
        <title>Orb-weaving spider Araneus ventricosus genome elucidates the spidroin gene catalogue.</title>
        <authorList>
            <person name="Kono N."/>
            <person name="Nakamura H."/>
            <person name="Ohtoshi R."/>
            <person name="Moran D.A.P."/>
            <person name="Shinohara A."/>
            <person name="Yoshida Y."/>
            <person name="Fujiwara M."/>
            <person name="Mori M."/>
            <person name="Tomita M."/>
            <person name="Arakawa K."/>
        </authorList>
    </citation>
    <scope>NUCLEOTIDE SEQUENCE [LARGE SCALE GENOMIC DNA]</scope>
</reference>
<comment type="caution">
    <text evidence="1">The sequence shown here is derived from an EMBL/GenBank/DDBJ whole genome shotgun (WGS) entry which is preliminary data.</text>
</comment>
<name>A0A4Y2V0K4_ARAVE</name>
<evidence type="ECO:0000313" key="1">
    <source>
        <dbReference type="EMBL" id="GBO17430.1"/>
    </source>
</evidence>
<dbReference type="EMBL" id="BGPR01041186">
    <property type="protein sequence ID" value="GBO17430.1"/>
    <property type="molecule type" value="Genomic_DNA"/>
</dbReference>
<organism evidence="1 2">
    <name type="scientific">Araneus ventricosus</name>
    <name type="common">Orbweaver spider</name>
    <name type="synonym">Epeira ventricosa</name>
    <dbReference type="NCBI Taxonomy" id="182803"/>
    <lineage>
        <taxon>Eukaryota</taxon>
        <taxon>Metazoa</taxon>
        <taxon>Ecdysozoa</taxon>
        <taxon>Arthropoda</taxon>
        <taxon>Chelicerata</taxon>
        <taxon>Arachnida</taxon>
        <taxon>Araneae</taxon>
        <taxon>Araneomorphae</taxon>
        <taxon>Entelegynae</taxon>
        <taxon>Araneoidea</taxon>
        <taxon>Araneidae</taxon>
        <taxon>Araneus</taxon>
    </lineage>
</organism>
<evidence type="ECO:0000313" key="2">
    <source>
        <dbReference type="Proteomes" id="UP000499080"/>
    </source>
</evidence>
<dbReference type="Proteomes" id="UP000499080">
    <property type="component" value="Unassembled WGS sequence"/>
</dbReference>